<feature type="region of interest" description="Disordered" evidence="1">
    <location>
        <begin position="319"/>
        <end position="372"/>
    </location>
</feature>
<dbReference type="EMBL" id="JAELUR010000029">
    <property type="protein sequence ID" value="KAG7408081.1"/>
    <property type="molecule type" value="Genomic_DNA"/>
</dbReference>
<feature type="region of interest" description="Disordered" evidence="1">
    <location>
        <begin position="48"/>
        <end position="132"/>
    </location>
</feature>
<evidence type="ECO:0000313" key="2">
    <source>
        <dbReference type="EMBL" id="KAG7408081.1"/>
    </source>
</evidence>
<gene>
    <name evidence="2" type="ORF">Forpi1262_v018044</name>
</gene>
<sequence>MDPSKLAARKEKIATAVKYLQSLENRNEEQERLLQALLPYEGETDENILAITEEKWENVFPEDKESSEKPEGNDAGTNSDNESEADFEPPADRPSSQKTAKPTKRQRVDTPESEASEDEETDESVTIDEEALSGFGTDVKTDCITVGKTTKDVYINAYGRKGARIYKIEDQPDCDCDVDELPVINGHKKQLGMLKYEDTGKYKYTRRHVAAVYGIAFQDDIENGVYGPYSLDPAEKGDRRWADMYVWIGWRDPNNSNKVTRSWETRTTARRLWRKKTDMMLYLAAWEADKRYNDSGVRATSREVTPSLIQDYIRQQREESLEVDIPRQPSVSRESIMPSIETSGTQNQPQRVSIRNQPKRASRVSSNPPAEQETLGQILKSLQQLLSQMNINSRILY</sequence>
<feature type="compositionally biased region" description="Basic and acidic residues" evidence="1">
    <location>
        <begin position="52"/>
        <end position="72"/>
    </location>
</feature>
<protein>
    <submittedName>
        <fullName evidence="2">Uncharacterized protein</fullName>
    </submittedName>
</protein>
<feature type="compositionally biased region" description="Polar residues" evidence="1">
    <location>
        <begin position="340"/>
        <end position="356"/>
    </location>
</feature>
<evidence type="ECO:0000256" key="1">
    <source>
        <dbReference type="SAM" id="MobiDB-lite"/>
    </source>
</evidence>
<proteinExistence type="predicted"/>
<organism evidence="2 3">
    <name type="scientific">Fusarium oxysporum f. sp. raphani</name>
    <dbReference type="NCBI Taxonomy" id="96318"/>
    <lineage>
        <taxon>Eukaryota</taxon>
        <taxon>Fungi</taxon>
        <taxon>Dikarya</taxon>
        <taxon>Ascomycota</taxon>
        <taxon>Pezizomycotina</taxon>
        <taxon>Sordariomycetes</taxon>
        <taxon>Hypocreomycetidae</taxon>
        <taxon>Hypocreales</taxon>
        <taxon>Nectriaceae</taxon>
        <taxon>Fusarium</taxon>
        <taxon>Fusarium oxysporum species complex</taxon>
    </lineage>
</organism>
<dbReference type="Proteomes" id="UP000693942">
    <property type="component" value="Unassembled WGS sequence"/>
</dbReference>
<accession>A0A8J5U2S4</accession>
<comment type="caution">
    <text evidence="2">The sequence shown here is derived from an EMBL/GenBank/DDBJ whole genome shotgun (WGS) entry which is preliminary data.</text>
</comment>
<feature type="compositionally biased region" description="Acidic residues" evidence="1">
    <location>
        <begin position="111"/>
        <end position="131"/>
    </location>
</feature>
<evidence type="ECO:0000313" key="3">
    <source>
        <dbReference type="Proteomes" id="UP000693942"/>
    </source>
</evidence>
<dbReference type="AlphaFoldDB" id="A0A8J5U2S4"/>
<reference evidence="2" key="1">
    <citation type="submission" date="2021-04" db="EMBL/GenBank/DDBJ databases">
        <title>First draft genome resource for Brassicaceae pathogens Fusarium oxysporum f. sp. raphani and Fusarium oxysporum f. sp. rapae.</title>
        <authorList>
            <person name="Asai S."/>
        </authorList>
    </citation>
    <scope>NUCLEOTIDE SEQUENCE</scope>
    <source>
        <strain evidence="2">Tf1262</strain>
    </source>
</reference>
<name>A0A8J5U2S4_FUSOX</name>